<proteinExistence type="predicted"/>
<protein>
    <submittedName>
        <fullName evidence="2">Uncharacterized protein</fullName>
    </submittedName>
</protein>
<reference evidence="2" key="1">
    <citation type="submission" date="2022-07" db="EMBL/GenBank/DDBJ databases">
        <title>Chromosome-level genome of Muraenolepis orangiensis.</title>
        <authorList>
            <person name="Kim J."/>
        </authorList>
    </citation>
    <scope>NUCLEOTIDE SEQUENCE</scope>
    <source>
        <strain evidence="2">KU_S4_2022</strain>
        <tissue evidence="2">Muscle</tissue>
    </source>
</reference>
<accession>A0A9Q0EL27</accession>
<dbReference type="OrthoDB" id="2281547at2759"/>
<feature type="compositionally biased region" description="Polar residues" evidence="1">
    <location>
        <begin position="111"/>
        <end position="133"/>
    </location>
</feature>
<feature type="compositionally biased region" description="Polar residues" evidence="1">
    <location>
        <begin position="86"/>
        <end position="97"/>
    </location>
</feature>
<comment type="caution">
    <text evidence="2">The sequence shown here is derived from an EMBL/GenBank/DDBJ whole genome shotgun (WGS) entry which is preliminary data.</text>
</comment>
<feature type="region of interest" description="Disordered" evidence="1">
    <location>
        <begin position="1"/>
        <end position="41"/>
    </location>
</feature>
<name>A0A9Q0EL27_9TELE</name>
<gene>
    <name evidence="2" type="ORF">NHX12_024852</name>
</gene>
<evidence type="ECO:0000313" key="3">
    <source>
        <dbReference type="Proteomes" id="UP001148018"/>
    </source>
</evidence>
<dbReference type="EMBL" id="JANIIK010000040">
    <property type="protein sequence ID" value="KAJ3607801.1"/>
    <property type="molecule type" value="Genomic_DNA"/>
</dbReference>
<dbReference type="AlphaFoldDB" id="A0A9Q0EL27"/>
<evidence type="ECO:0000313" key="2">
    <source>
        <dbReference type="EMBL" id="KAJ3607801.1"/>
    </source>
</evidence>
<feature type="region of interest" description="Disordered" evidence="1">
    <location>
        <begin position="83"/>
        <end position="183"/>
    </location>
</feature>
<evidence type="ECO:0000256" key="1">
    <source>
        <dbReference type="SAM" id="MobiDB-lite"/>
    </source>
</evidence>
<keyword evidence="3" id="KW-1185">Reference proteome</keyword>
<sequence length="183" mass="18410">MGSGGEDGGPLDTPIRDSSSSGQGSAIFDSADIFNPNSNEIPFTDAADLIADATATADTPTSDSSNFFADAADFNPDLLSSGHGFSRTSYFGDSSPSADGDLDLVKGFGGSSQQNTPSGTPQNPMPHDQSTPEPSMKDPFDMGMVFGGGNSGRGKPLLGQAPDLGDPHSSHGGGGVAAARAHT</sequence>
<organism evidence="2 3">
    <name type="scientific">Muraenolepis orangiensis</name>
    <name type="common">Patagonian moray cod</name>
    <dbReference type="NCBI Taxonomy" id="630683"/>
    <lineage>
        <taxon>Eukaryota</taxon>
        <taxon>Metazoa</taxon>
        <taxon>Chordata</taxon>
        <taxon>Craniata</taxon>
        <taxon>Vertebrata</taxon>
        <taxon>Euteleostomi</taxon>
        <taxon>Actinopterygii</taxon>
        <taxon>Neopterygii</taxon>
        <taxon>Teleostei</taxon>
        <taxon>Neoteleostei</taxon>
        <taxon>Acanthomorphata</taxon>
        <taxon>Zeiogadaria</taxon>
        <taxon>Gadariae</taxon>
        <taxon>Gadiformes</taxon>
        <taxon>Muraenolepidoidei</taxon>
        <taxon>Muraenolepididae</taxon>
        <taxon>Muraenolepis</taxon>
    </lineage>
</organism>
<dbReference type="Proteomes" id="UP001148018">
    <property type="component" value="Unassembled WGS sequence"/>
</dbReference>